<dbReference type="RefSeq" id="WP_113032060.1">
    <property type="nucleotide sequence ID" value="NZ_QMFB01000009.1"/>
</dbReference>
<dbReference type="AlphaFoldDB" id="A0A329MN62"/>
<dbReference type="Pfam" id="PF09346">
    <property type="entry name" value="SMI1_KNR4"/>
    <property type="match status" value="1"/>
</dbReference>
<keyword evidence="1" id="KW-0433">Leucine-rich repeat</keyword>
<keyword evidence="5" id="KW-1185">Reference proteome</keyword>
<dbReference type="PANTHER" id="PTHR47432:SF1">
    <property type="entry name" value="CELL WALL ASSEMBLY REGULATOR SMI1"/>
    <property type="match status" value="1"/>
</dbReference>
<evidence type="ECO:0000256" key="2">
    <source>
        <dbReference type="ARBA" id="ARBA00022737"/>
    </source>
</evidence>
<comment type="caution">
    <text evidence="4">The sequence shown here is derived from an EMBL/GenBank/DDBJ whole genome shotgun (WGS) entry which is preliminary data.</text>
</comment>
<keyword evidence="2" id="KW-0677">Repeat</keyword>
<evidence type="ECO:0000259" key="3">
    <source>
        <dbReference type="SMART" id="SM00860"/>
    </source>
</evidence>
<dbReference type="OrthoDB" id="6989522at2"/>
<name>A0A329MN62_9BACL</name>
<dbReference type="Gene3D" id="3.80.10.10">
    <property type="entry name" value="Ribonuclease Inhibitor"/>
    <property type="match status" value="1"/>
</dbReference>
<dbReference type="InterPro" id="IPR025875">
    <property type="entry name" value="Leu-rich_rpt_4"/>
</dbReference>
<gene>
    <name evidence="4" type="ORF">DQG23_16990</name>
</gene>
<evidence type="ECO:0000256" key="1">
    <source>
        <dbReference type="ARBA" id="ARBA00022614"/>
    </source>
</evidence>
<dbReference type="InterPro" id="IPR051873">
    <property type="entry name" value="KNR4/SMI1_regulator"/>
</dbReference>
<dbReference type="GO" id="GO:0043332">
    <property type="term" value="C:mating projection tip"/>
    <property type="evidence" value="ECO:0007669"/>
    <property type="project" value="TreeGrafter"/>
</dbReference>
<dbReference type="PANTHER" id="PTHR47432">
    <property type="entry name" value="CELL WALL ASSEMBLY REGULATOR SMI1"/>
    <property type="match status" value="1"/>
</dbReference>
<reference evidence="4 5" key="1">
    <citation type="journal article" date="2009" name="Int. J. Syst. Evol. Microbiol.">
        <title>Paenibacillus contaminans sp. nov., isolated from a contaminated laboratory plate.</title>
        <authorList>
            <person name="Chou J.H."/>
            <person name="Lee J.H."/>
            <person name="Lin M.C."/>
            <person name="Chang P.S."/>
            <person name="Arun A.B."/>
            <person name="Young C.C."/>
            <person name="Chen W.M."/>
        </authorList>
    </citation>
    <scope>NUCLEOTIDE SEQUENCE [LARGE SCALE GENOMIC DNA]</scope>
    <source>
        <strain evidence="4 5">CKOBP-6</strain>
    </source>
</reference>
<organism evidence="4 5">
    <name type="scientific">Paenibacillus contaminans</name>
    <dbReference type="NCBI Taxonomy" id="450362"/>
    <lineage>
        <taxon>Bacteria</taxon>
        <taxon>Bacillati</taxon>
        <taxon>Bacillota</taxon>
        <taxon>Bacilli</taxon>
        <taxon>Bacillales</taxon>
        <taxon>Paenibacillaceae</taxon>
        <taxon>Paenibacillus</taxon>
    </lineage>
</organism>
<dbReference type="InterPro" id="IPR018958">
    <property type="entry name" value="Knr4/Smi1-like_dom"/>
</dbReference>
<dbReference type="SUPFAM" id="SSF52058">
    <property type="entry name" value="L domain-like"/>
    <property type="match status" value="1"/>
</dbReference>
<feature type="domain" description="Knr4/Smi1-like" evidence="3">
    <location>
        <begin position="26"/>
        <end position="166"/>
    </location>
</feature>
<protein>
    <submittedName>
        <fullName evidence="4">Transcriptional regulator</fullName>
    </submittedName>
</protein>
<dbReference type="EMBL" id="QMFB01000009">
    <property type="protein sequence ID" value="RAV20163.1"/>
    <property type="molecule type" value="Genomic_DNA"/>
</dbReference>
<accession>A0A329MN62</accession>
<dbReference type="Pfam" id="PF12799">
    <property type="entry name" value="LRR_4"/>
    <property type="match status" value="1"/>
</dbReference>
<sequence>MKHLVQEIIELLRTDLPGLAESLNAPATEEELRQTEEELGISLPSELRELYLIHNGEKDGGPGLFLGLPFLSLGEMLSEWKVWTELEEGYALEGEHYSVPSGWIRERYINRYWLPISKDWGGNNIGVDLDPDKNGIRGQVINFGRDEEIKYVIARQVAHFLQFIRDTAKEGNYTVIQDEDHHSWSYGREGAVHFLDAIRKLELPVLQPARQQSGATDVKSWFESLDKGWQERIQSVGTSEQFLLAKQLRFIREGLTDITPLGRCEDVRELVLSVNDIHSIEALSGCKQLKKLYLVKNPVMDLRPLQKLEHLQELIISGTAVTDLSPLSLLPKLKELDAQQTQIRDFSPLKPIKSLRTLKITWPDAEQLSGLSELSQLRELAISGLGTVAVSDLDAIGQLVNLQKLELEGVSLTNLEFVQGCHKLQELVLKDSAVLDMSTVAKLENLHTLTMSECPDVGKLEEVARSASLKKIMASYQQFSLLKECFDRIIDFSTMNGCMTEEESEIWHEYMDRARR</sequence>
<dbReference type="Gene3D" id="3.40.1580.10">
    <property type="entry name" value="SMI1/KNR4-like"/>
    <property type="match status" value="1"/>
</dbReference>
<evidence type="ECO:0000313" key="5">
    <source>
        <dbReference type="Proteomes" id="UP000250369"/>
    </source>
</evidence>
<dbReference type="Proteomes" id="UP000250369">
    <property type="component" value="Unassembled WGS sequence"/>
</dbReference>
<proteinExistence type="predicted"/>
<dbReference type="SUPFAM" id="SSF160631">
    <property type="entry name" value="SMI1/KNR4-like"/>
    <property type="match status" value="1"/>
</dbReference>
<dbReference type="InterPro" id="IPR037883">
    <property type="entry name" value="Knr4/Smi1-like_sf"/>
</dbReference>
<evidence type="ECO:0000313" key="4">
    <source>
        <dbReference type="EMBL" id="RAV20163.1"/>
    </source>
</evidence>
<dbReference type="InterPro" id="IPR032675">
    <property type="entry name" value="LRR_dom_sf"/>
</dbReference>
<dbReference type="SMART" id="SM00860">
    <property type="entry name" value="SMI1_KNR4"/>
    <property type="match status" value="1"/>
</dbReference>